<dbReference type="OMA" id="QSEKIAF"/>
<dbReference type="GO" id="GO:0007018">
    <property type="term" value="P:microtubule-based movement"/>
    <property type="evidence" value="ECO:0007669"/>
    <property type="project" value="InterPro"/>
</dbReference>
<keyword evidence="4" id="KW-0493">Microtubule</keyword>
<dbReference type="GO" id="GO:0051231">
    <property type="term" value="P:spindle elongation"/>
    <property type="evidence" value="ECO:0007669"/>
    <property type="project" value="TreeGrafter"/>
</dbReference>
<keyword evidence="7" id="KW-0378">Hydrolase</keyword>
<accession>A0A1X2HG06</accession>
<dbReference type="PANTHER" id="PTHR47969:SF9">
    <property type="entry name" value="KINESIN-LIKE PROTEIN"/>
    <property type="match status" value="1"/>
</dbReference>
<dbReference type="PROSITE" id="PS00411">
    <property type="entry name" value="KINESIN_MOTOR_1"/>
    <property type="match status" value="1"/>
</dbReference>
<dbReference type="InterPro" id="IPR027640">
    <property type="entry name" value="Kinesin-like_fam"/>
</dbReference>
<dbReference type="GO" id="GO:0005874">
    <property type="term" value="C:microtubule"/>
    <property type="evidence" value="ECO:0007669"/>
    <property type="project" value="UniProtKB-KW"/>
</dbReference>
<dbReference type="Proteomes" id="UP000242180">
    <property type="component" value="Unassembled WGS sequence"/>
</dbReference>
<evidence type="ECO:0000256" key="1">
    <source>
        <dbReference type="ARBA" id="ARBA00022741"/>
    </source>
</evidence>
<dbReference type="PANTHER" id="PTHR47969">
    <property type="entry name" value="CHROMOSOME-ASSOCIATED KINESIN KIF4A-RELATED"/>
    <property type="match status" value="1"/>
</dbReference>
<dbReference type="GO" id="GO:0003777">
    <property type="term" value="F:microtubule motor activity"/>
    <property type="evidence" value="ECO:0007669"/>
    <property type="project" value="InterPro"/>
</dbReference>
<reference evidence="7 8" key="1">
    <citation type="submission" date="2016-07" db="EMBL/GenBank/DDBJ databases">
        <title>Pervasive Adenine N6-methylation of Active Genes in Fungi.</title>
        <authorList>
            <consortium name="DOE Joint Genome Institute"/>
            <person name="Mondo S.J."/>
            <person name="Dannebaum R.O."/>
            <person name="Kuo R.C."/>
            <person name="Labutti K."/>
            <person name="Haridas S."/>
            <person name="Kuo A."/>
            <person name="Salamov A."/>
            <person name="Ahrendt S.R."/>
            <person name="Lipzen A."/>
            <person name="Sullivan W."/>
            <person name="Andreopoulos W.B."/>
            <person name="Clum A."/>
            <person name="Lindquist E."/>
            <person name="Daum C."/>
            <person name="Ramamoorthy G.K."/>
            <person name="Gryganskyi A."/>
            <person name="Culley D."/>
            <person name="Magnuson J.K."/>
            <person name="James T.Y."/>
            <person name="O'Malley M.A."/>
            <person name="Stajich J.E."/>
            <person name="Spatafora J.W."/>
            <person name="Visel A."/>
            <person name="Grigoriev I.V."/>
        </authorList>
    </citation>
    <scope>NUCLEOTIDE SEQUENCE [LARGE SCALE GENOMIC DNA]</scope>
    <source>
        <strain evidence="7 8">NRRL 2496</strain>
    </source>
</reference>
<dbReference type="InterPro" id="IPR001752">
    <property type="entry name" value="Kinesin_motor_dom"/>
</dbReference>
<dbReference type="STRING" id="13706.A0A1X2HG06"/>
<dbReference type="Gene3D" id="3.40.850.10">
    <property type="entry name" value="Kinesin motor domain"/>
    <property type="match status" value="1"/>
</dbReference>
<dbReference type="GO" id="GO:0016787">
    <property type="term" value="F:hydrolase activity"/>
    <property type="evidence" value="ECO:0007669"/>
    <property type="project" value="UniProtKB-KW"/>
</dbReference>
<keyword evidence="3 4" id="KW-0505">Motor protein</keyword>
<feature type="region of interest" description="Disordered" evidence="5">
    <location>
        <begin position="337"/>
        <end position="392"/>
    </location>
</feature>
<comment type="similarity">
    <text evidence="3 4">Belongs to the TRAFAC class myosin-kinesin ATPase superfamily. Kinesin family.</text>
</comment>
<proteinExistence type="inferred from homology"/>
<dbReference type="SUPFAM" id="SSF52540">
    <property type="entry name" value="P-loop containing nucleoside triphosphate hydrolases"/>
    <property type="match status" value="1"/>
</dbReference>
<dbReference type="GO" id="GO:0005524">
    <property type="term" value="F:ATP binding"/>
    <property type="evidence" value="ECO:0007669"/>
    <property type="project" value="UniProtKB-UniRule"/>
</dbReference>
<dbReference type="InParanoid" id="A0A1X2HG06"/>
<feature type="domain" description="Kinesin motor" evidence="6">
    <location>
        <begin position="12"/>
        <end position="338"/>
    </location>
</feature>
<dbReference type="GO" id="GO:0007052">
    <property type="term" value="P:mitotic spindle organization"/>
    <property type="evidence" value="ECO:0007669"/>
    <property type="project" value="TreeGrafter"/>
</dbReference>
<gene>
    <name evidence="7" type="ORF">BCR43DRAFT_490441</name>
</gene>
<evidence type="ECO:0000313" key="7">
    <source>
        <dbReference type="EMBL" id="ORY97832.1"/>
    </source>
</evidence>
<dbReference type="CDD" id="cd00106">
    <property type="entry name" value="KISc"/>
    <property type="match status" value="1"/>
</dbReference>
<dbReference type="GO" id="GO:0005875">
    <property type="term" value="C:microtubule associated complex"/>
    <property type="evidence" value="ECO:0007669"/>
    <property type="project" value="TreeGrafter"/>
</dbReference>
<keyword evidence="1 3" id="KW-0547">Nucleotide-binding</keyword>
<evidence type="ECO:0000256" key="3">
    <source>
        <dbReference type="PROSITE-ProRule" id="PRU00283"/>
    </source>
</evidence>
<dbReference type="AlphaFoldDB" id="A0A1X2HG06"/>
<dbReference type="Pfam" id="PF00225">
    <property type="entry name" value="Kinesin"/>
    <property type="match status" value="1"/>
</dbReference>
<name>A0A1X2HG06_SYNRA</name>
<keyword evidence="2 3" id="KW-0067">ATP-binding</keyword>
<evidence type="ECO:0000256" key="2">
    <source>
        <dbReference type="ARBA" id="ARBA00022840"/>
    </source>
</evidence>
<evidence type="ECO:0000256" key="4">
    <source>
        <dbReference type="RuleBase" id="RU000394"/>
    </source>
</evidence>
<dbReference type="InterPro" id="IPR036961">
    <property type="entry name" value="Kinesin_motor_dom_sf"/>
</dbReference>
<feature type="binding site" evidence="3">
    <location>
        <begin position="92"/>
        <end position="99"/>
    </location>
    <ligand>
        <name>ATP</name>
        <dbReference type="ChEBI" id="CHEBI:30616"/>
    </ligand>
</feature>
<dbReference type="PRINTS" id="PR00380">
    <property type="entry name" value="KINESINHEAVY"/>
</dbReference>
<dbReference type="PROSITE" id="PS50067">
    <property type="entry name" value="KINESIN_MOTOR_2"/>
    <property type="match status" value="1"/>
</dbReference>
<comment type="caution">
    <text evidence="7">The sequence shown here is derived from an EMBL/GenBank/DDBJ whole genome shotgun (WGS) entry which is preliminary data.</text>
</comment>
<protein>
    <recommendedName>
        <fullName evidence="4">Kinesin-like protein</fullName>
    </recommendedName>
</protein>
<evidence type="ECO:0000256" key="5">
    <source>
        <dbReference type="SAM" id="MobiDB-lite"/>
    </source>
</evidence>
<keyword evidence="8" id="KW-1185">Reference proteome</keyword>
<sequence>MPMHLSNEAPERIKVVCRVRPFLKQETVDQSLIVKGNTVELENQRNPCNPHRYKFASCYDDQSTQSQIFEKDVRPLADRVFQGFDSTIFAYGVTGSGKTYTMEGTGVEPGIIPRVAEFLFETKEASLISSIRITMSYVEIFKESVYDLLLPKQRNTSGLEIREGTNRDIFIANLKEVHLETLEDFQNCFAYASQNRSTASTKLNIQSSRSHAILTLTVSTSTPVDIDDPNSPLHTVSGKINLIDLAGSEDNRKTGNGKDRMSESAAINKSLFVLGQVVEALNTGSERIPFRDSKMTRILQPTLCGNALGMMIINVAPGKAHFSDSCSTLNFANKSKEIRYKPKPPPRPTKSHAMNSKENVYPSPPAASAKRRKPELYNGEHAMETRSKKRRAKAIQFQDTPDIHRYSPDQAFTGSPNEVLVMTRAEFDRRCEVIVNRRVEAILKERLGKSGHQQLDRRVTKLEQQMCKYSS</sequence>
<evidence type="ECO:0000259" key="6">
    <source>
        <dbReference type="PROSITE" id="PS50067"/>
    </source>
</evidence>
<dbReference type="OrthoDB" id="3176171at2759"/>
<dbReference type="InterPro" id="IPR019821">
    <property type="entry name" value="Kinesin_motor_CS"/>
</dbReference>
<dbReference type="EMBL" id="MCGN01000004">
    <property type="protein sequence ID" value="ORY97832.1"/>
    <property type="molecule type" value="Genomic_DNA"/>
</dbReference>
<dbReference type="GO" id="GO:0008017">
    <property type="term" value="F:microtubule binding"/>
    <property type="evidence" value="ECO:0007669"/>
    <property type="project" value="InterPro"/>
</dbReference>
<dbReference type="SMART" id="SM00129">
    <property type="entry name" value="KISc"/>
    <property type="match status" value="1"/>
</dbReference>
<evidence type="ECO:0000313" key="8">
    <source>
        <dbReference type="Proteomes" id="UP000242180"/>
    </source>
</evidence>
<organism evidence="7 8">
    <name type="scientific">Syncephalastrum racemosum</name>
    <name type="common">Filamentous fungus</name>
    <dbReference type="NCBI Taxonomy" id="13706"/>
    <lineage>
        <taxon>Eukaryota</taxon>
        <taxon>Fungi</taxon>
        <taxon>Fungi incertae sedis</taxon>
        <taxon>Mucoromycota</taxon>
        <taxon>Mucoromycotina</taxon>
        <taxon>Mucoromycetes</taxon>
        <taxon>Mucorales</taxon>
        <taxon>Syncephalastraceae</taxon>
        <taxon>Syncephalastrum</taxon>
    </lineage>
</organism>
<dbReference type="InterPro" id="IPR027417">
    <property type="entry name" value="P-loop_NTPase"/>
</dbReference>